<feature type="region of interest" description="Disordered" evidence="7">
    <location>
        <begin position="334"/>
        <end position="361"/>
    </location>
</feature>
<reference evidence="9 10" key="1">
    <citation type="submission" date="2018-06" db="EMBL/GenBank/DDBJ databases">
        <title>A transcriptomic atlas of mushroom development highlights an independent origin of complex multicellularity.</title>
        <authorList>
            <consortium name="DOE Joint Genome Institute"/>
            <person name="Krizsan K."/>
            <person name="Almasi E."/>
            <person name="Merenyi Z."/>
            <person name="Sahu N."/>
            <person name="Viragh M."/>
            <person name="Koszo T."/>
            <person name="Mondo S."/>
            <person name="Kiss B."/>
            <person name="Balint B."/>
            <person name="Kues U."/>
            <person name="Barry K."/>
            <person name="Hegedus J.C."/>
            <person name="Henrissat B."/>
            <person name="Johnson J."/>
            <person name="Lipzen A."/>
            <person name="Ohm R."/>
            <person name="Nagy I."/>
            <person name="Pangilinan J."/>
            <person name="Yan J."/>
            <person name="Xiong Y."/>
            <person name="Grigoriev I.V."/>
            <person name="Hibbett D.S."/>
            <person name="Nagy L.G."/>
        </authorList>
    </citation>
    <scope>NUCLEOTIDE SEQUENCE [LARGE SCALE GENOMIC DNA]</scope>
    <source>
        <strain evidence="9 10">SZMC22713</strain>
    </source>
</reference>
<dbReference type="GO" id="GO:0005737">
    <property type="term" value="C:cytoplasm"/>
    <property type="evidence" value="ECO:0007669"/>
    <property type="project" value="UniProtKB-SubCell"/>
</dbReference>
<comment type="subcellular location">
    <subcellularLocation>
        <location evidence="1">Cytoplasm</location>
    </subcellularLocation>
</comment>
<dbReference type="InterPro" id="IPR039739">
    <property type="entry name" value="MAG2/RNF10"/>
</dbReference>
<keyword evidence="4 6" id="KW-0863">Zinc-finger</keyword>
<keyword evidence="5" id="KW-0862">Zinc</keyword>
<evidence type="ECO:0000259" key="8">
    <source>
        <dbReference type="PROSITE" id="PS50089"/>
    </source>
</evidence>
<gene>
    <name evidence="9" type="ORF">BD410DRAFT_739414</name>
</gene>
<organism evidence="9 10">
    <name type="scientific">Rickenella mellea</name>
    <dbReference type="NCBI Taxonomy" id="50990"/>
    <lineage>
        <taxon>Eukaryota</taxon>
        <taxon>Fungi</taxon>
        <taxon>Dikarya</taxon>
        <taxon>Basidiomycota</taxon>
        <taxon>Agaricomycotina</taxon>
        <taxon>Agaricomycetes</taxon>
        <taxon>Hymenochaetales</taxon>
        <taxon>Rickenellaceae</taxon>
        <taxon>Rickenella</taxon>
    </lineage>
</organism>
<dbReference type="InterPro" id="IPR013083">
    <property type="entry name" value="Znf_RING/FYVE/PHD"/>
</dbReference>
<dbReference type="InterPro" id="IPR018957">
    <property type="entry name" value="Znf_C3HC4_RING-type"/>
</dbReference>
<dbReference type="InterPro" id="IPR017907">
    <property type="entry name" value="Znf_RING_CS"/>
</dbReference>
<evidence type="ECO:0000256" key="1">
    <source>
        <dbReference type="ARBA" id="ARBA00004496"/>
    </source>
</evidence>
<feature type="compositionally biased region" description="Polar residues" evidence="7">
    <location>
        <begin position="23"/>
        <end position="45"/>
    </location>
</feature>
<evidence type="ECO:0000313" key="9">
    <source>
        <dbReference type="EMBL" id="TDL28031.1"/>
    </source>
</evidence>
<dbReference type="OrthoDB" id="302966at2759"/>
<sequence>MSVTAQASIRDKHSSTPKRSKMAASQSLNHLLNFTLPPRQTTTPMSIPRRSKKTVTHSSAWNNEKFVNAQYRFVMKPTGDYTVHFADPDIYFQWQDILQVIIPRGSVHATADDPDIISTPAEAHTTCPICLSPPSAPRMTKCGHVFCFPCILHYLEISDRSKCPMCFVSVDAKQLKSVKWFDEHASPFDGVRNSSTALQFPASGIVPGAKTPPAGSILHMRLMQRPQITTLALPRSQTWPSDVIPPHQAPFYFLPDVLRFAKFMLATPDQLISDLSNDLEELDIEKRTLLNGNDILGITFIEAAESKVRGQLAKAVAMESDFVNEAIGKAKKELRDTGLRHDRDEQRRRQVETASPPNEVADIPDALLATQSIGFSSKAIPLKPQPTLIRTPRPRRNLNPPPPSTSTYYYYQAASGAPIFLHPLDIRILLAHFSEYASFPSTIAIRVEAASEGSVDDDLRKRCKYLAHMPEAADVVFVEADLTGVVGTEGLRNFEGALKMRRTRRREKGRKDDRARARADLRARDREFEVTSDVPADTGWIPSPVDLEPAADAQVEPVSTTPAGAWGTRSFASALHSAPSSGGPRVQGRNSPLVRREEEDEWDMDAAWHELERPSGARKKRGNKLVVLGGQGGRRR</sequence>
<keyword evidence="10" id="KW-1185">Reference proteome</keyword>
<dbReference type="Proteomes" id="UP000294933">
    <property type="component" value="Unassembled WGS sequence"/>
</dbReference>
<evidence type="ECO:0000256" key="2">
    <source>
        <dbReference type="ARBA" id="ARBA00022490"/>
    </source>
</evidence>
<dbReference type="CDD" id="cd16536">
    <property type="entry name" value="RING-HC_RNF10"/>
    <property type="match status" value="1"/>
</dbReference>
<dbReference type="AlphaFoldDB" id="A0A4Y7QLE0"/>
<keyword evidence="3" id="KW-0479">Metal-binding</keyword>
<evidence type="ECO:0000256" key="6">
    <source>
        <dbReference type="PROSITE-ProRule" id="PRU00175"/>
    </source>
</evidence>
<evidence type="ECO:0000256" key="4">
    <source>
        <dbReference type="ARBA" id="ARBA00022771"/>
    </source>
</evidence>
<dbReference type="PANTHER" id="PTHR12983:SF9">
    <property type="entry name" value="E3 UBIQUITIN-PROTEIN LIGASE RNF10"/>
    <property type="match status" value="1"/>
</dbReference>
<dbReference type="InterPro" id="IPR001841">
    <property type="entry name" value="Znf_RING"/>
</dbReference>
<evidence type="ECO:0000256" key="7">
    <source>
        <dbReference type="SAM" id="MobiDB-lite"/>
    </source>
</evidence>
<feature type="region of interest" description="Disordered" evidence="7">
    <location>
        <begin position="574"/>
        <end position="600"/>
    </location>
</feature>
<dbReference type="GO" id="GO:0045944">
    <property type="term" value="P:positive regulation of transcription by RNA polymerase II"/>
    <property type="evidence" value="ECO:0007669"/>
    <property type="project" value="TreeGrafter"/>
</dbReference>
<dbReference type="PROSITE" id="PS50089">
    <property type="entry name" value="ZF_RING_2"/>
    <property type="match status" value="1"/>
</dbReference>
<dbReference type="SUPFAM" id="SSF57850">
    <property type="entry name" value="RING/U-box"/>
    <property type="match status" value="1"/>
</dbReference>
<feature type="region of interest" description="Disordered" evidence="7">
    <location>
        <begin position="613"/>
        <end position="636"/>
    </location>
</feature>
<evidence type="ECO:0000256" key="5">
    <source>
        <dbReference type="ARBA" id="ARBA00022833"/>
    </source>
</evidence>
<dbReference type="Gene3D" id="3.30.40.10">
    <property type="entry name" value="Zinc/RING finger domain, C3HC4 (zinc finger)"/>
    <property type="match status" value="1"/>
</dbReference>
<evidence type="ECO:0000256" key="3">
    <source>
        <dbReference type="ARBA" id="ARBA00022723"/>
    </source>
</evidence>
<dbReference type="EMBL" id="ML170158">
    <property type="protein sequence ID" value="TDL28031.1"/>
    <property type="molecule type" value="Genomic_DNA"/>
</dbReference>
<accession>A0A4Y7QLE0</accession>
<dbReference type="VEuPathDB" id="FungiDB:BD410DRAFT_739414"/>
<feature type="domain" description="RING-type" evidence="8">
    <location>
        <begin position="127"/>
        <end position="166"/>
    </location>
</feature>
<proteinExistence type="predicted"/>
<dbReference type="PANTHER" id="PTHR12983">
    <property type="entry name" value="RING FINGER 10 FAMILY MEMBER"/>
    <property type="match status" value="1"/>
</dbReference>
<keyword evidence="2" id="KW-0963">Cytoplasm</keyword>
<feature type="compositionally biased region" description="Basic and acidic residues" evidence="7">
    <location>
        <begin position="334"/>
        <end position="351"/>
    </location>
</feature>
<dbReference type="Pfam" id="PF00097">
    <property type="entry name" value="zf-C3HC4"/>
    <property type="match status" value="1"/>
</dbReference>
<feature type="region of interest" description="Disordered" evidence="7">
    <location>
        <begin position="1"/>
        <end position="54"/>
    </location>
</feature>
<feature type="region of interest" description="Disordered" evidence="7">
    <location>
        <begin position="384"/>
        <end position="404"/>
    </location>
</feature>
<dbReference type="SMART" id="SM00184">
    <property type="entry name" value="RING"/>
    <property type="match status" value="1"/>
</dbReference>
<evidence type="ECO:0000313" key="10">
    <source>
        <dbReference type="Proteomes" id="UP000294933"/>
    </source>
</evidence>
<dbReference type="PROSITE" id="PS00518">
    <property type="entry name" value="ZF_RING_1"/>
    <property type="match status" value="1"/>
</dbReference>
<name>A0A4Y7QLE0_9AGAM</name>
<dbReference type="GO" id="GO:0008270">
    <property type="term" value="F:zinc ion binding"/>
    <property type="evidence" value="ECO:0007669"/>
    <property type="project" value="UniProtKB-KW"/>
</dbReference>
<dbReference type="STRING" id="50990.A0A4Y7QLE0"/>
<protein>
    <recommendedName>
        <fullName evidence="8">RING-type domain-containing protein</fullName>
    </recommendedName>
</protein>
<dbReference type="GO" id="GO:0000976">
    <property type="term" value="F:transcription cis-regulatory region binding"/>
    <property type="evidence" value="ECO:0007669"/>
    <property type="project" value="TreeGrafter"/>
</dbReference>